<feature type="compositionally biased region" description="Low complexity" evidence="1">
    <location>
        <begin position="66"/>
        <end position="80"/>
    </location>
</feature>
<feature type="region of interest" description="Disordered" evidence="1">
    <location>
        <begin position="477"/>
        <end position="519"/>
    </location>
</feature>
<feature type="compositionally biased region" description="Acidic residues" evidence="1">
    <location>
        <begin position="14"/>
        <end position="23"/>
    </location>
</feature>
<reference evidence="2" key="1">
    <citation type="submission" date="2021-10" db="EMBL/GenBank/DDBJ databases">
        <authorList>
            <person name="Piombo E."/>
        </authorList>
    </citation>
    <scope>NUCLEOTIDE SEQUENCE</scope>
</reference>
<evidence type="ECO:0000313" key="3">
    <source>
        <dbReference type="Proteomes" id="UP000754883"/>
    </source>
</evidence>
<feature type="compositionally biased region" description="Pro residues" evidence="1">
    <location>
        <begin position="39"/>
        <end position="48"/>
    </location>
</feature>
<evidence type="ECO:0000256" key="1">
    <source>
        <dbReference type="SAM" id="MobiDB-lite"/>
    </source>
</evidence>
<feature type="region of interest" description="Disordered" evidence="1">
    <location>
        <begin position="571"/>
        <end position="613"/>
    </location>
</feature>
<protein>
    <submittedName>
        <fullName evidence="2">Uncharacterized protein</fullName>
    </submittedName>
</protein>
<organism evidence="2 3">
    <name type="scientific">Clonostachys byssicola</name>
    <dbReference type="NCBI Taxonomy" id="160290"/>
    <lineage>
        <taxon>Eukaryota</taxon>
        <taxon>Fungi</taxon>
        <taxon>Dikarya</taxon>
        <taxon>Ascomycota</taxon>
        <taxon>Pezizomycotina</taxon>
        <taxon>Sordariomycetes</taxon>
        <taxon>Hypocreomycetidae</taxon>
        <taxon>Hypocreales</taxon>
        <taxon>Bionectriaceae</taxon>
        <taxon>Clonostachys</taxon>
    </lineage>
</organism>
<accession>A0A9N9UKH9</accession>
<feature type="compositionally biased region" description="Basic and acidic residues" evidence="1">
    <location>
        <begin position="88"/>
        <end position="131"/>
    </location>
</feature>
<feature type="compositionally biased region" description="Basic and acidic residues" evidence="1">
    <location>
        <begin position="571"/>
        <end position="580"/>
    </location>
</feature>
<keyword evidence="3" id="KW-1185">Reference proteome</keyword>
<proteinExistence type="predicted"/>
<feature type="compositionally biased region" description="Basic and acidic residues" evidence="1">
    <location>
        <begin position="477"/>
        <end position="486"/>
    </location>
</feature>
<dbReference type="OrthoDB" id="4898142at2759"/>
<feature type="compositionally biased region" description="Pro residues" evidence="1">
    <location>
        <begin position="206"/>
        <end position="233"/>
    </location>
</feature>
<feature type="compositionally biased region" description="Basic and acidic residues" evidence="1">
    <location>
        <begin position="260"/>
        <end position="270"/>
    </location>
</feature>
<sequence length="613" mass="67774">MSRSRSRVNVAFVEDCDYSDDSAPEGNARSRVYAMSEPPDSPSPPPAKEIPNTGKSRSDKYRSSARRGTSSASSSDGTGHSSRKGRSEKREPHGRESRKKEAERQEELRKRDKKDERRQKAIERAQRESTKALKKVRPSGPKHSATQPIMSPPDHRSNYDDPSTYGHPPYGPPAGSRPRASTRPASYYSGQSARPPPSATGFPPGHGIPPPPSPFSVGTFPPPQMYPMMPPPSSVHSGPPTRSPGGMSAYFDNGPPPALHGRDLRSRFETRPSSALGFSPSQRSYLQEQFGYDDEPTHRPPTRTSRTKKHEVEDDARKRMPPPDYVPMRPRTTANSSTPFHPPPPGRPASRHGRTASRSKPCRRAPGYGGYEDDDFLGDDGLYQDIMPDNGSYDSRRMALARPQRRDSMYEDDDEEYDVGPMNMNMNNRMTRRGSVYNSHALGTGGVSLEDNAKYMSALRYQDDVAGVSPMPLTAESLRKANRRGEVASSRSTRSSGSHDDSDYKRSNTTGFTQSSNGEDFTIKVSGAAVVRLGNAEIECEDSEITFSNGMPNGMSRFGADQASTIYQLEDSRSRVERKALPHRPRAPSHSEARNRGYAPSHAPYESPFPSFY</sequence>
<name>A0A9N9UKH9_9HYPO</name>
<gene>
    <name evidence="2" type="ORF">CBYS24578_00004453</name>
</gene>
<feature type="compositionally biased region" description="Basic residues" evidence="1">
    <location>
        <begin position="349"/>
        <end position="363"/>
    </location>
</feature>
<feature type="region of interest" description="Disordered" evidence="1">
    <location>
        <begin position="1"/>
        <end position="425"/>
    </location>
</feature>
<feature type="compositionally biased region" description="Basic and acidic residues" evidence="1">
    <location>
        <begin position="497"/>
        <end position="506"/>
    </location>
</feature>
<dbReference type="Proteomes" id="UP000754883">
    <property type="component" value="Unassembled WGS sequence"/>
</dbReference>
<dbReference type="AlphaFoldDB" id="A0A9N9UKH9"/>
<evidence type="ECO:0000313" key="2">
    <source>
        <dbReference type="EMBL" id="CAG9993851.1"/>
    </source>
</evidence>
<comment type="caution">
    <text evidence="2">The sequence shown here is derived from an EMBL/GenBank/DDBJ whole genome shotgun (WGS) entry which is preliminary data.</text>
</comment>
<feature type="compositionally biased region" description="Polar residues" evidence="1">
    <location>
        <begin position="507"/>
        <end position="519"/>
    </location>
</feature>
<dbReference type="EMBL" id="CABFNO020001523">
    <property type="protein sequence ID" value="CAG9993851.1"/>
    <property type="molecule type" value="Genomic_DNA"/>
</dbReference>